<reference evidence="20 21" key="1">
    <citation type="submission" date="2015-04" db="EMBL/GenBank/DDBJ databases">
        <authorList>
            <person name="Syromyatnikov M.Y."/>
            <person name="Popov V.N."/>
        </authorList>
    </citation>
    <scope>NUCLEOTIDE SEQUENCE [LARGE SCALE GENOMIC DNA]</scope>
    <source>
        <strain evidence="20 21">CECT 5292</strain>
    </source>
</reference>
<feature type="binding site" evidence="15 16">
    <location>
        <begin position="178"/>
        <end position="183"/>
    </location>
    <ligand>
        <name>S-adenosyl-L-methionine</name>
        <dbReference type="ChEBI" id="CHEBI:59789"/>
    </ligand>
</feature>
<dbReference type="EMBL" id="CVQV01000009">
    <property type="protein sequence ID" value="CRK75747.1"/>
    <property type="molecule type" value="Genomic_DNA"/>
</dbReference>
<evidence type="ECO:0000256" key="14">
    <source>
        <dbReference type="ARBA" id="ARBA00047783"/>
    </source>
</evidence>
<evidence type="ECO:0000256" key="2">
    <source>
        <dbReference type="ARBA" id="ARBA00004496"/>
    </source>
</evidence>
<dbReference type="InterPro" id="IPR029028">
    <property type="entry name" value="Alpha/beta_knot_MTases"/>
</dbReference>
<comment type="catalytic activity">
    <reaction evidence="14 15 17">
        <text>guanosine(37) in tRNA + S-adenosyl-L-methionine = N(1)-methylguanosine(37) in tRNA + S-adenosyl-L-homocysteine + H(+)</text>
        <dbReference type="Rhea" id="RHEA:36899"/>
        <dbReference type="Rhea" id="RHEA-COMP:10145"/>
        <dbReference type="Rhea" id="RHEA-COMP:10147"/>
        <dbReference type="ChEBI" id="CHEBI:15378"/>
        <dbReference type="ChEBI" id="CHEBI:57856"/>
        <dbReference type="ChEBI" id="CHEBI:59789"/>
        <dbReference type="ChEBI" id="CHEBI:73542"/>
        <dbReference type="ChEBI" id="CHEBI:74269"/>
        <dbReference type="EC" id="2.1.1.228"/>
    </reaction>
</comment>
<dbReference type="FunFam" id="1.10.1270.20:FF:000001">
    <property type="entry name" value="tRNA (guanine-N(1)-)-methyltransferase"/>
    <property type="match status" value="1"/>
</dbReference>
<dbReference type="Gene3D" id="3.40.1280.10">
    <property type="match status" value="1"/>
</dbReference>
<evidence type="ECO:0000256" key="5">
    <source>
        <dbReference type="ARBA" id="ARBA00012807"/>
    </source>
</evidence>
<evidence type="ECO:0000256" key="13">
    <source>
        <dbReference type="ARBA" id="ARBA00033392"/>
    </source>
</evidence>
<evidence type="ECO:0000259" key="19">
    <source>
        <dbReference type="Pfam" id="PF01746"/>
    </source>
</evidence>
<feature type="compositionally biased region" description="Pro residues" evidence="18">
    <location>
        <begin position="1"/>
        <end position="11"/>
    </location>
</feature>
<evidence type="ECO:0000256" key="4">
    <source>
        <dbReference type="ARBA" id="ARBA00011738"/>
    </source>
</evidence>
<evidence type="ECO:0000313" key="21">
    <source>
        <dbReference type="Proteomes" id="UP000048949"/>
    </source>
</evidence>
<evidence type="ECO:0000256" key="3">
    <source>
        <dbReference type="ARBA" id="ARBA00007630"/>
    </source>
</evidence>
<evidence type="ECO:0000256" key="17">
    <source>
        <dbReference type="RuleBase" id="RU003464"/>
    </source>
</evidence>
<dbReference type="InterPro" id="IPR023148">
    <property type="entry name" value="tRNA_m1G_MeTrfase_C_sf"/>
</dbReference>
<evidence type="ECO:0000256" key="1">
    <source>
        <dbReference type="ARBA" id="ARBA00002634"/>
    </source>
</evidence>
<feature type="region of interest" description="Disordered" evidence="18">
    <location>
        <begin position="1"/>
        <end position="28"/>
    </location>
</feature>
<evidence type="ECO:0000256" key="11">
    <source>
        <dbReference type="ARBA" id="ARBA00022694"/>
    </source>
</evidence>
<comment type="similarity">
    <text evidence="3 15 17">Belongs to the RNA methyltransferase TrmD family.</text>
</comment>
<dbReference type="STRING" id="282199.GCA_001049735_01800"/>
<dbReference type="GO" id="GO:0002939">
    <property type="term" value="P:tRNA N1-guanine methylation"/>
    <property type="evidence" value="ECO:0007669"/>
    <property type="project" value="TreeGrafter"/>
</dbReference>
<keyword evidence="21" id="KW-1185">Reference proteome</keyword>
<dbReference type="Gene3D" id="1.10.1270.20">
    <property type="entry name" value="tRNA(m1g37)methyltransferase, domain 2"/>
    <property type="match status" value="1"/>
</dbReference>
<comment type="subcellular location">
    <subcellularLocation>
        <location evidence="2 15 17">Cytoplasm</location>
    </subcellularLocation>
</comment>
<dbReference type="EC" id="2.1.1.228" evidence="5 15"/>
<evidence type="ECO:0000256" key="6">
    <source>
        <dbReference type="ARBA" id="ARBA00014679"/>
    </source>
</evidence>
<protein>
    <recommendedName>
        <fullName evidence="6 15">tRNA (guanine-N(1)-)-methyltransferase</fullName>
        <ecNumber evidence="5 15">2.1.1.228</ecNumber>
    </recommendedName>
    <alternativeName>
        <fullName evidence="12 15">M1G-methyltransferase</fullName>
    </alternativeName>
    <alternativeName>
        <fullName evidence="13 15">tRNA [GM37] methyltransferase</fullName>
    </alternativeName>
</protein>
<dbReference type="Proteomes" id="UP000048949">
    <property type="component" value="Unassembled WGS sequence"/>
</dbReference>
<keyword evidence="9 15" id="KW-0808">Transferase</keyword>
<keyword evidence="8 15" id="KW-0489">Methyltransferase</keyword>
<name>A0A0U1NM11_9RHOB</name>
<dbReference type="NCBIfam" id="TIGR00088">
    <property type="entry name" value="trmD"/>
    <property type="match status" value="1"/>
</dbReference>
<evidence type="ECO:0000256" key="7">
    <source>
        <dbReference type="ARBA" id="ARBA00022490"/>
    </source>
</evidence>
<dbReference type="CDD" id="cd18080">
    <property type="entry name" value="TrmD-like"/>
    <property type="match status" value="1"/>
</dbReference>
<dbReference type="GO" id="GO:0052906">
    <property type="term" value="F:tRNA (guanine(37)-N1)-methyltransferase activity"/>
    <property type="evidence" value="ECO:0007669"/>
    <property type="project" value="UniProtKB-UniRule"/>
</dbReference>
<comment type="subunit">
    <text evidence="4 15 17">Homodimer.</text>
</comment>
<dbReference type="PANTHER" id="PTHR46417">
    <property type="entry name" value="TRNA (GUANINE-N(1)-)-METHYLTRANSFERASE"/>
    <property type="match status" value="1"/>
</dbReference>
<evidence type="ECO:0000256" key="16">
    <source>
        <dbReference type="PIRSR" id="PIRSR000386-1"/>
    </source>
</evidence>
<dbReference type="PIRSF" id="PIRSF000386">
    <property type="entry name" value="tRNA_mtase"/>
    <property type="match status" value="1"/>
</dbReference>
<dbReference type="Pfam" id="PF01746">
    <property type="entry name" value="tRNA_m1G_MT"/>
    <property type="match status" value="1"/>
</dbReference>
<evidence type="ECO:0000256" key="9">
    <source>
        <dbReference type="ARBA" id="ARBA00022679"/>
    </source>
</evidence>
<evidence type="ECO:0000256" key="10">
    <source>
        <dbReference type="ARBA" id="ARBA00022691"/>
    </source>
</evidence>
<dbReference type="InterPro" id="IPR002649">
    <property type="entry name" value="tRNA_m1G_MeTrfase_TrmD"/>
</dbReference>
<keyword evidence="7 15" id="KW-0963">Cytoplasm</keyword>
<dbReference type="GO" id="GO:0005829">
    <property type="term" value="C:cytosol"/>
    <property type="evidence" value="ECO:0007669"/>
    <property type="project" value="TreeGrafter"/>
</dbReference>
<comment type="function">
    <text evidence="1 15 17">Specifically methylates guanosine-37 in various tRNAs.</text>
</comment>
<organism evidence="20 21">
    <name type="scientific">Nereida ignava</name>
    <dbReference type="NCBI Taxonomy" id="282199"/>
    <lineage>
        <taxon>Bacteria</taxon>
        <taxon>Pseudomonadati</taxon>
        <taxon>Pseudomonadota</taxon>
        <taxon>Alphaproteobacteria</taxon>
        <taxon>Rhodobacterales</taxon>
        <taxon>Roseobacteraceae</taxon>
        <taxon>Nereida</taxon>
    </lineage>
</organism>
<dbReference type="RefSeq" id="WP_048599172.1">
    <property type="nucleotide sequence ID" value="NZ_CBFHGK010000034.1"/>
</dbReference>
<dbReference type="AlphaFoldDB" id="A0A0U1NM11"/>
<dbReference type="SUPFAM" id="SSF75217">
    <property type="entry name" value="alpha/beta knot"/>
    <property type="match status" value="1"/>
</dbReference>
<sequence>MTDAPQTPPAETPTKPVREERSVGRKSISASLKPRELLTDKPRLARAWDARVVTLLPQAFPGILGESLTGKALKDGVWQLETTDLRTFGEGRHKNVDDTPSGGGAGMVMRADVVGNALATAHRGARHPMIYLSPRGKKFDQGMAQALARESGVTLLCGRFEGVDERVLERFDIMEVSLGDFVLTGGELAAQMLLDATVRLLPGVLGNAESTVEESFSNGLLEHPQYTRPAEWEGMSIPDVLTSGNHKKITQWRQEQSERITQERRPDLWQAHLKKD</sequence>
<evidence type="ECO:0000256" key="12">
    <source>
        <dbReference type="ARBA" id="ARBA00029736"/>
    </source>
</evidence>
<feature type="compositionally biased region" description="Basic and acidic residues" evidence="18">
    <location>
        <begin position="255"/>
        <end position="267"/>
    </location>
</feature>
<dbReference type="OrthoDB" id="9807416at2"/>
<keyword evidence="11 15" id="KW-0819">tRNA processing</keyword>
<keyword evidence="10 15" id="KW-0949">S-adenosyl-L-methionine</keyword>
<evidence type="ECO:0000256" key="8">
    <source>
        <dbReference type="ARBA" id="ARBA00022603"/>
    </source>
</evidence>
<feature type="binding site" evidence="15 16">
    <location>
        <position position="158"/>
    </location>
    <ligand>
        <name>S-adenosyl-L-methionine</name>
        <dbReference type="ChEBI" id="CHEBI:59789"/>
    </ligand>
</feature>
<dbReference type="PANTHER" id="PTHR46417:SF1">
    <property type="entry name" value="TRNA (GUANINE-N(1)-)-METHYLTRANSFERASE"/>
    <property type="match status" value="1"/>
</dbReference>
<accession>A0A0U1NM11</accession>
<evidence type="ECO:0000256" key="18">
    <source>
        <dbReference type="SAM" id="MobiDB-lite"/>
    </source>
</evidence>
<evidence type="ECO:0000256" key="15">
    <source>
        <dbReference type="HAMAP-Rule" id="MF_00605"/>
    </source>
</evidence>
<dbReference type="HAMAP" id="MF_00605">
    <property type="entry name" value="TrmD"/>
    <property type="match status" value="1"/>
</dbReference>
<feature type="region of interest" description="Disordered" evidence="18">
    <location>
        <begin position="253"/>
        <end position="276"/>
    </location>
</feature>
<evidence type="ECO:0000313" key="20">
    <source>
        <dbReference type="EMBL" id="CRK75747.1"/>
    </source>
</evidence>
<proteinExistence type="inferred from homology"/>
<dbReference type="InterPro" id="IPR029026">
    <property type="entry name" value="tRNA_m1G_MTases_N"/>
</dbReference>
<feature type="domain" description="tRNA methyltransferase TRMD/TRM10-type" evidence="19">
    <location>
        <begin position="51"/>
        <end position="270"/>
    </location>
</feature>
<dbReference type="NCBIfam" id="NF000648">
    <property type="entry name" value="PRK00026.1"/>
    <property type="match status" value="1"/>
</dbReference>
<dbReference type="InterPro" id="IPR016009">
    <property type="entry name" value="tRNA_MeTrfase_TRMD/TRM10"/>
</dbReference>
<gene>
    <name evidence="15 20" type="primary">trmD</name>
    <name evidence="20" type="ORF">NIG5292_01801</name>
</gene>